<evidence type="ECO:0000313" key="2">
    <source>
        <dbReference type="Proteomes" id="UP000571950"/>
    </source>
</evidence>
<name>A0A7W6BL00_9SPHN</name>
<sequence length="233" mass="24570">MALFIFPVHHFRPTQVSAAPVPQVISGGTNLNNDETVIQTDGGGRWAITYSGITLRSPFQQRLWDSWVSYLRGGARAVLCPILSLPTAPRPLAGGGAILRPSKLAANDDRFPTSVSYASPYIIATVIGDVAARATTMTLNVSQGARIEGGEKFEISGRGFVIERVLSRPSAQSATVIVSPPARAAIASGSPAIFDWPKVQAKAATGQTLAPDISFGRTATASISFVEDFSDAN</sequence>
<accession>A0A7W6BL00</accession>
<keyword evidence="2" id="KW-1185">Reference proteome</keyword>
<evidence type="ECO:0000313" key="1">
    <source>
        <dbReference type="EMBL" id="MBB3927814.1"/>
    </source>
</evidence>
<comment type="caution">
    <text evidence="1">The sequence shown here is derived from an EMBL/GenBank/DDBJ whole genome shotgun (WGS) entry which is preliminary data.</text>
</comment>
<proteinExistence type="predicted"/>
<organism evidence="1 2">
    <name type="scientific">Sphingobium jiangsuense</name>
    <dbReference type="NCBI Taxonomy" id="870476"/>
    <lineage>
        <taxon>Bacteria</taxon>
        <taxon>Pseudomonadati</taxon>
        <taxon>Pseudomonadota</taxon>
        <taxon>Alphaproteobacteria</taxon>
        <taxon>Sphingomonadales</taxon>
        <taxon>Sphingomonadaceae</taxon>
        <taxon>Sphingobium</taxon>
    </lineage>
</organism>
<dbReference type="RefSeq" id="WP_188073278.1">
    <property type="nucleotide sequence ID" value="NZ_JACIDT010000015.1"/>
</dbReference>
<reference evidence="1 2" key="1">
    <citation type="submission" date="2020-08" db="EMBL/GenBank/DDBJ databases">
        <title>Genomic Encyclopedia of Type Strains, Phase IV (KMG-IV): sequencing the most valuable type-strain genomes for metagenomic binning, comparative biology and taxonomic classification.</title>
        <authorList>
            <person name="Goeker M."/>
        </authorList>
    </citation>
    <scope>NUCLEOTIDE SEQUENCE [LARGE SCALE GENOMIC DNA]</scope>
    <source>
        <strain evidence="1 2">DSM 26189</strain>
    </source>
</reference>
<dbReference type="EMBL" id="JACIDT010000015">
    <property type="protein sequence ID" value="MBB3927814.1"/>
    <property type="molecule type" value="Genomic_DNA"/>
</dbReference>
<gene>
    <name evidence="1" type="ORF">GGR43_003551</name>
</gene>
<protein>
    <submittedName>
        <fullName evidence="1">Uncharacterized protein</fullName>
    </submittedName>
</protein>
<dbReference type="Proteomes" id="UP000571950">
    <property type="component" value="Unassembled WGS sequence"/>
</dbReference>
<dbReference type="AlphaFoldDB" id="A0A7W6BL00"/>